<comment type="caution">
    <text evidence="1">The sequence shown here is derived from an EMBL/GenBank/DDBJ whole genome shotgun (WGS) entry which is preliminary data.</text>
</comment>
<gene>
    <name evidence="1" type="ORF">LCGC14_3152130</name>
</gene>
<accession>A0A0F8YI63</accession>
<organism evidence="1">
    <name type="scientific">marine sediment metagenome</name>
    <dbReference type="NCBI Taxonomy" id="412755"/>
    <lineage>
        <taxon>unclassified sequences</taxon>
        <taxon>metagenomes</taxon>
        <taxon>ecological metagenomes</taxon>
    </lineage>
</organism>
<proteinExistence type="predicted"/>
<dbReference type="AlphaFoldDB" id="A0A0F8YI63"/>
<feature type="non-terminal residue" evidence="1">
    <location>
        <position position="1"/>
    </location>
</feature>
<reference evidence="1" key="1">
    <citation type="journal article" date="2015" name="Nature">
        <title>Complex archaea that bridge the gap between prokaryotes and eukaryotes.</title>
        <authorList>
            <person name="Spang A."/>
            <person name="Saw J.H."/>
            <person name="Jorgensen S.L."/>
            <person name="Zaremba-Niedzwiedzka K."/>
            <person name="Martijn J."/>
            <person name="Lind A.E."/>
            <person name="van Eijk R."/>
            <person name="Schleper C."/>
            <person name="Guy L."/>
            <person name="Ettema T.J."/>
        </authorList>
    </citation>
    <scope>NUCLEOTIDE SEQUENCE</scope>
</reference>
<name>A0A0F8YI63_9ZZZZ</name>
<evidence type="ECO:0000313" key="1">
    <source>
        <dbReference type="EMBL" id="KKK47741.1"/>
    </source>
</evidence>
<sequence length="67" mass="7566">IIEARELDGHVTQCLAIDEDFQGRYARFGPNTLADYDAATDEEKRLYGWFSENTAPFLDGDGAYQFA</sequence>
<dbReference type="EMBL" id="LAZR01069419">
    <property type="protein sequence ID" value="KKK47741.1"/>
    <property type="molecule type" value="Genomic_DNA"/>
</dbReference>
<protein>
    <submittedName>
        <fullName evidence="1">Uncharacterized protein</fullName>
    </submittedName>
</protein>